<name>A0A399SE89_9BACT</name>
<organism evidence="1 2">
    <name type="scientific">Pontibacter oryzae</name>
    <dbReference type="NCBI Taxonomy" id="2304593"/>
    <lineage>
        <taxon>Bacteria</taxon>
        <taxon>Pseudomonadati</taxon>
        <taxon>Bacteroidota</taxon>
        <taxon>Cytophagia</taxon>
        <taxon>Cytophagales</taxon>
        <taxon>Hymenobacteraceae</taxon>
        <taxon>Pontibacter</taxon>
    </lineage>
</organism>
<dbReference type="OrthoDB" id="851558at2"/>
<reference evidence="2" key="1">
    <citation type="submission" date="2018-08" db="EMBL/GenBank/DDBJ databases">
        <title>Mucilaginibacter sp. MYSH2.</title>
        <authorList>
            <person name="Seo T."/>
        </authorList>
    </citation>
    <scope>NUCLEOTIDE SEQUENCE [LARGE SCALE GENOMIC DNA]</scope>
    <source>
        <strain evidence="2">KIRAN</strain>
    </source>
</reference>
<dbReference type="RefSeq" id="WP_119431724.1">
    <property type="nucleotide sequence ID" value="NZ_QWGE01000002.1"/>
</dbReference>
<dbReference type="EMBL" id="QWGE01000002">
    <property type="protein sequence ID" value="RIJ41980.1"/>
    <property type="molecule type" value="Genomic_DNA"/>
</dbReference>
<dbReference type="Proteomes" id="UP000266005">
    <property type="component" value="Unassembled WGS sequence"/>
</dbReference>
<proteinExistence type="predicted"/>
<gene>
    <name evidence="1" type="ORF">D1627_08240</name>
</gene>
<comment type="caution">
    <text evidence="1">The sequence shown here is derived from an EMBL/GenBank/DDBJ whole genome shotgun (WGS) entry which is preliminary data.</text>
</comment>
<dbReference type="AlphaFoldDB" id="A0A399SE89"/>
<evidence type="ECO:0000313" key="1">
    <source>
        <dbReference type="EMBL" id="RIJ41980.1"/>
    </source>
</evidence>
<keyword evidence="2" id="KW-1185">Reference proteome</keyword>
<protein>
    <submittedName>
        <fullName evidence="1">Uncharacterized protein</fullName>
    </submittedName>
</protein>
<sequence>MKTFNHTFYTFFVLLLFTACSNQKQTEREQALADYRNFVTAFEQDSLTETEMRAMSLEIYDSTEWANEKERLMQTQDSSRAVIETSLADLKKEQQTEVQDLDQRFDNAMHQREQQYRDVSHRYALRRKLLGLEVKKDDLSDITSHNIEAVYDRFVGSLSADTASYQARDWDLIEGWWLALNSRYRTLEQQLSGATKKRIQENQQQYQRLRSKTDIDQV</sequence>
<dbReference type="PROSITE" id="PS51257">
    <property type="entry name" value="PROKAR_LIPOPROTEIN"/>
    <property type="match status" value="1"/>
</dbReference>
<evidence type="ECO:0000313" key="2">
    <source>
        <dbReference type="Proteomes" id="UP000266005"/>
    </source>
</evidence>
<accession>A0A399SE89</accession>